<accession>A0A419WAT0</accession>
<comment type="pathway">
    <text evidence="3">Amino-acid biosynthesis; L-lysine biosynthesis via DAP pathway; DL-2,6-diaminopimelate from LL-2,6-diaminopimelate: step 1/1.</text>
</comment>
<protein>
    <recommendedName>
        <fullName evidence="3 4">Diaminopimelate epimerase</fullName>
        <shortName evidence="3">DAP epimerase</shortName>
        <ecNumber evidence="3 4">5.1.1.7</ecNumber>
    </recommendedName>
    <alternativeName>
        <fullName evidence="3">PLP-independent amino acid racemase</fullName>
    </alternativeName>
</protein>
<comment type="subunit">
    <text evidence="3">Homodimer.</text>
</comment>
<dbReference type="UniPathway" id="UPA00034">
    <property type="reaction ID" value="UER00025"/>
</dbReference>
<dbReference type="EC" id="5.1.1.7" evidence="3 4"/>
<keyword evidence="2 3" id="KW-0413">Isomerase</keyword>
<comment type="function">
    <text evidence="3">Catalyzes the stereoinversion of LL-2,6-diaminopimelate (L,L-DAP) to meso-diaminopimelate (meso-DAP), a precursor of L-lysine and an essential component of the bacterial peptidoglycan.</text>
</comment>
<dbReference type="PANTHER" id="PTHR31689:SF0">
    <property type="entry name" value="DIAMINOPIMELATE EPIMERASE"/>
    <property type="match status" value="1"/>
</dbReference>
<dbReference type="EMBL" id="RAPN01000001">
    <property type="protein sequence ID" value="RKD92512.1"/>
    <property type="molecule type" value="Genomic_DNA"/>
</dbReference>
<dbReference type="HAMAP" id="MF_00197">
    <property type="entry name" value="DAP_epimerase"/>
    <property type="match status" value="1"/>
</dbReference>
<evidence type="ECO:0000313" key="6">
    <source>
        <dbReference type="Proteomes" id="UP000283387"/>
    </source>
</evidence>
<dbReference type="GO" id="GO:0008837">
    <property type="term" value="F:diaminopimelate epimerase activity"/>
    <property type="evidence" value="ECO:0007669"/>
    <property type="project" value="UniProtKB-UniRule"/>
</dbReference>
<organism evidence="5 6">
    <name type="scientific">Mangrovibacterium diazotrophicum</name>
    <dbReference type="NCBI Taxonomy" id="1261403"/>
    <lineage>
        <taxon>Bacteria</taxon>
        <taxon>Pseudomonadati</taxon>
        <taxon>Bacteroidota</taxon>
        <taxon>Bacteroidia</taxon>
        <taxon>Marinilabiliales</taxon>
        <taxon>Prolixibacteraceae</taxon>
        <taxon>Mangrovibacterium</taxon>
    </lineage>
</organism>
<comment type="subcellular location">
    <subcellularLocation>
        <location evidence="3">Cytoplasm</location>
    </subcellularLocation>
</comment>
<evidence type="ECO:0000313" key="5">
    <source>
        <dbReference type="EMBL" id="RKD92512.1"/>
    </source>
</evidence>
<dbReference type="Pfam" id="PF01678">
    <property type="entry name" value="DAP_epimerase"/>
    <property type="match status" value="2"/>
</dbReference>
<dbReference type="Proteomes" id="UP000283387">
    <property type="component" value="Unassembled WGS sequence"/>
</dbReference>
<dbReference type="RefSeq" id="WP_120273712.1">
    <property type="nucleotide sequence ID" value="NZ_RAPN01000001.1"/>
</dbReference>
<evidence type="ECO:0000256" key="4">
    <source>
        <dbReference type="NCBIfam" id="TIGR00652"/>
    </source>
</evidence>
<evidence type="ECO:0000256" key="3">
    <source>
        <dbReference type="HAMAP-Rule" id="MF_00197"/>
    </source>
</evidence>
<reference evidence="5 6" key="1">
    <citation type="submission" date="2018-09" db="EMBL/GenBank/DDBJ databases">
        <title>Genomic Encyclopedia of Archaeal and Bacterial Type Strains, Phase II (KMG-II): from individual species to whole genera.</title>
        <authorList>
            <person name="Goeker M."/>
        </authorList>
    </citation>
    <scope>NUCLEOTIDE SEQUENCE [LARGE SCALE GENOMIC DNA]</scope>
    <source>
        <strain evidence="5 6">DSM 27148</strain>
    </source>
</reference>
<comment type="catalytic activity">
    <reaction evidence="3">
        <text>(2S,6S)-2,6-diaminopimelate = meso-2,6-diaminopimelate</text>
        <dbReference type="Rhea" id="RHEA:15393"/>
        <dbReference type="ChEBI" id="CHEBI:57609"/>
        <dbReference type="ChEBI" id="CHEBI:57791"/>
        <dbReference type="EC" id="5.1.1.7"/>
    </reaction>
</comment>
<feature type="site" description="Could be important to modulate the pK values of the two catalytic cysteine residues" evidence="3">
    <location>
        <position position="215"/>
    </location>
</feature>
<dbReference type="GO" id="GO:0009089">
    <property type="term" value="P:lysine biosynthetic process via diaminopimelate"/>
    <property type="evidence" value="ECO:0007669"/>
    <property type="project" value="UniProtKB-UniRule"/>
</dbReference>
<dbReference type="InterPro" id="IPR001653">
    <property type="entry name" value="DAP_epimerase_DapF"/>
</dbReference>
<keyword evidence="6" id="KW-1185">Reference proteome</keyword>
<gene>
    <name evidence="3" type="primary">dapF</name>
    <name evidence="5" type="ORF">BC643_2885</name>
</gene>
<dbReference type="PANTHER" id="PTHR31689">
    <property type="entry name" value="DIAMINOPIMELATE EPIMERASE, CHLOROPLASTIC"/>
    <property type="match status" value="1"/>
</dbReference>
<feature type="binding site" evidence="3">
    <location>
        <begin position="75"/>
        <end position="76"/>
    </location>
    <ligand>
        <name>substrate</name>
    </ligand>
</feature>
<feature type="binding site" evidence="3">
    <location>
        <position position="65"/>
    </location>
    <ligand>
        <name>substrate</name>
    </ligand>
</feature>
<feature type="binding site" evidence="3">
    <location>
        <begin position="215"/>
        <end position="216"/>
    </location>
    <ligand>
        <name>substrate</name>
    </ligand>
</feature>
<dbReference type="NCBIfam" id="TIGR00652">
    <property type="entry name" value="DapF"/>
    <property type="match status" value="1"/>
</dbReference>
<proteinExistence type="inferred from homology"/>
<comment type="caution">
    <text evidence="5">The sequence shown here is derived from an EMBL/GenBank/DDBJ whole genome shotgun (WGS) entry which is preliminary data.</text>
</comment>
<feature type="binding site" evidence="3">
    <location>
        <position position="164"/>
    </location>
    <ligand>
        <name>substrate</name>
    </ligand>
</feature>
<dbReference type="Gene3D" id="3.10.310.10">
    <property type="entry name" value="Diaminopimelate Epimerase, Chain A, domain 1"/>
    <property type="match status" value="2"/>
</dbReference>
<feature type="site" description="Could be important to modulate the pK values of the two catalytic cysteine residues" evidence="3">
    <location>
        <position position="166"/>
    </location>
</feature>
<dbReference type="OrthoDB" id="9805408at2"/>
<evidence type="ECO:0000256" key="1">
    <source>
        <dbReference type="ARBA" id="ARBA00010219"/>
    </source>
</evidence>
<feature type="binding site" evidence="3">
    <location>
        <begin position="225"/>
        <end position="226"/>
    </location>
    <ligand>
        <name>substrate</name>
    </ligand>
</feature>
<keyword evidence="3" id="KW-0028">Amino-acid biosynthesis</keyword>
<comment type="similarity">
    <text evidence="1 3">Belongs to the diaminopimelate epimerase family.</text>
</comment>
<keyword evidence="3" id="KW-0963">Cytoplasm</keyword>
<dbReference type="GO" id="GO:0005829">
    <property type="term" value="C:cytosol"/>
    <property type="evidence" value="ECO:0007669"/>
    <property type="project" value="TreeGrafter"/>
</dbReference>
<feature type="binding site" evidence="3">
    <location>
        <position position="197"/>
    </location>
    <ligand>
        <name>substrate</name>
    </ligand>
</feature>
<comment type="caution">
    <text evidence="3">Lacks conserved residue(s) required for the propagation of feature annotation.</text>
</comment>
<feature type="binding site" evidence="3">
    <location>
        <position position="14"/>
    </location>
    <ligand>
        <name>substrate</name>
    </ligand>
</feature>
<sequence length="288" mass="31655">MNNNFFVKSHGLGNDYIVMDSHKTDFEFSVKNIQLICDVHYGIGSDGILVLVDSTKADFGLRILNPDGSEAEKSGNGLRIFAKFLFDYGYTTNTSFSIDTLGGVVRAEVIQQEKGKARMIKVDMGAAIFEAGKVPVKSEQAECLDELLELDGTSYRINCVSVGNPHCVVIKDELEVDEIMKYGTQIENHTKFPNRINVQFAKVISPDLVEILIWERGAGWTLASGSSSSAVAAVMVKKGLTNRKLTMKMPGGELKLEIDEDWQIHMTGEVREIASGVLSAELLDELIG</sequence>
<name>A0A419WAT0_9BACT</name>
<keyword evidence="3" id="KW-0457">Lysine biosynthesis</keyword>
<dbReference type="SUPFAM" id="SSF54506">
    <property type="entry name" value="Diaminopimelate epimerase-like"/>
    <property type="match status" value="1"/>
</dbReference>
<evidence type="ECO:0000256" key="2">
    <source>
        <dbReference type="ARBA" id="ARBA00023235"/>
    </source>
</evidence>
<dbReference type="AlphaFoldDB" id="A0A419WAT0"/>